<dbReference type="EMBL" id="QSDK01000005">
    <property type="protein sequence ID" value="RGY77076.1"/>
    <property type="molecule type" value="Genomic_DNA"/>
</dbReference>
<dbReference type="InterPro" id="IPR046335">
    <property type="entry name" value="LacI/GalR-like_sensor"/>
</dbReference>
<name>A0A413KCT7_BIFPS</name>
<comment type="caution">
    <text evidence="1">The sequence shown here is derived from an EMBL/GenBank/DDBJ whole genome shotgun (WGS) entry which is preliminary data.</text>
</comment>
<proteinExistence type="predicted"/>
<dbReference type="SMART" id="SM00354">
    <property type="entry name" value="HTH_LACI"/>
    <property type="match status" value="1"/>
</dbReference>
<gene>
    <name evidence="1" type="ORF">DXA22_04990</name>
</gene>
<dbReference type="SUPFAM" id="SSF53822">
    <property type="entry name" value="Periplasmic binding protein-like I"/>
    <property type="match status" value="1"/>
</dbReference>
<dbReference type="Pfam" id="PF00356">
    <property type="entry name" value="LacI"/>
    <property type="match status" value="1"/>
</dbReference>
<organism evidence="1 2">
    <name type="scientific">Bifidobacterium pseudocatenulatum</name>
    <dbReference type="NCBI Taxonomy" id="28026"/>
    <lineage>
        <taxon>Bacteria</taxon>
        <taxon>Bacillati</taxon>
        <taxon>Actinomycetota</taxon>
        <taxon>Actinomycetes</taxon>
        <taxon>Bifidobacteriales</taxon>
        <taxon>Bifidobacteriaceae</taxon>
        <taxon>Bifidobacterium</taxon>
    </lineage>
</organism>
<dbReference type="InterPro" id="IPR001387">
    <property type="entry name" value="Cro/C1-type_HTH"/>
</dbReference>
<dbReference type="PROSITE" id="PS50932">
    <property type="entry name" value="HTH_LACI_2"/>
    <property type="match status" value="1"/>
</dbReference>
<dbReference type="GO" id="GO:0000976">
    <property type="term" value="F:transcription cis-regulatory region binding"/>
    <property type="evidence" value="ECO:0007669"/>
    <property type="project" value="TreeGrafter"/>
</dbReference>
<sequence>MARSRQTKAASIKDVAALAQVSVPTVSRYLNDRERVSAEKREKIAKAIDMLGYRPNPIARALVKDQTKAIAVLSTNTTLYGQSHCIEGIEEKARLAGYSLTIGILADSSRNKLRSSVRACLDQNPAGVILLNFDQVGNDAFAYLPPELPVVMIAGDREEEIAQISLCERESGYEVTKYLLSLGHKTVYHVAIPGGGGGYTRLNGWRQACEEAGVPAPAPIEADWNPETGRQIGQKLGRDFNVTAVFAGNDELAMGIIRGLNDVGRRVPEDVSVVGFDDHPISKIWNPGLTTIRQDFRSVGMKAVDLLKDKIDDLAEGRGHTENWTRYVEIPGQLVVRESTMAV</sequence>
<dbReference type="Gene3D" id="1.10.260.40">
    <property type="entry name" value="lambda repressor-like DNA-binding domains"/>
    <property type="match status" value="1"/>
</dbReference>
<dbReference type="PANTHER" id="PTHR30146:SF109">
    <property type="entry name" value="HTH-TYPE TRANSCRIPTIONAL REGULATOR GALS"/>
    <property type="match status" value="1"/>
</dbReference>
<dbReference type="Pfam" id="PF13377">
    <property type="entry name" value="Peripla_BP_3"/>
    <property type="match status" value="1"/>
</dbReference>
<dbReference type="InterPro" id="IPR010982">
    <property type="entry name" value="Lambda_DNA-bd_dom_sf"/>
</dbReference>
<dbReference type="InterPro" id="IPR028082">
    <property type="entry name" value="Peripla_BP_I"/>
</dbReference>
<dbReference type="RefSeq" id="WP_117662867.1">
    <property type="nucleotide sequence ID" value="NZ_JAQEAT010000002.1"/>
</dbReference>
<dbReference type="CDD" id="cd01574">
    <property type="entry name" value="PBP1_LacI"/>
    <property type="match status" value="1"/>
</dbReference>
<dbReference type="PROSITE" id="PS50943">
    <property type="entry name" value="HTH_CROC1"/>
    <property type="match status" value="1"/>
</dbReference>
<dbReference type="Gene3D" id="3.40.50.2300">
    <property type="match status" value="2"/>
</dbReference>
<dbReference type="PANTHER" id="PTHR30146">
    <property type="entry name" value="LACI-RELATED TRANSCRIPTIONAL REPRESSOR"/>
    <property type="match status" value="1"/>
</dbReference>
<dbReference type="Proteomes" id="UP000284163">
    <property type="component" value="Unassembled WGS sequence"/>
</dbReference>
<reference evidence="1 2" key="1">
    <citation type="submission" date="2018-08" db="EMBL/GenBank/DDBJ databases">
        <title>A genome reference for cultivated species of the human gut microbiota.</title>
        <authorList>
            <person name="Zou Y."/>
            <person name="Xue W."/>
            <person name="Luo G."/>
        </authorList>
    </citation>
    <scope>NUCLEOTIDE SEQUENCE [LARGE SCALE GENOMIC DNA]</scope>
    <source>
        <strain evidence="1 2">CF01-1</strain>
    </source>
</reference>
<dbReference type="InterPro" id="IPR000843">
    <property type="entry name" value="HTH_LacI"/>
</dbReference>
<dbReference type="SUPFAM" id="SSF47413">
    <property type="entry name" value="lambda repressor-like DNA-binding domains"/>
    <property type="match status" value="1"/>
</dbReference>
<accession>A0A413KCT7</accession>
<dbReference type="CDD" id="cd01392">
    <property type="entry name" value="HTH_LacI"/>
    <property type="match status" value="1"/>
</dbReference>
<protein>
    <submittedName>
        <fullName evidence="1">LacI family transcriptional regulator</fullName>
    </submittedName>
</protein>
<evidence type="ECO:0000313" key="1">
    <source>
        <dbReference type="EMBL" id="RGY77076.1"/>
    </source>
</evidence>
<dbReference type="PROSITE" id="PS00356">
    <property type="entry name" value="HTH_LACI_1"/>
    <property type="match status" value="1"/>
</dbReference>
<dbReference type="GO" id="GO:0003700">
    <property type="term" value="F:DNA-binding transcription factor activity"/>
    <property type="evidence" value="ECO:0007669"/>
    <property type="project" value="TreeGrafter"/>
</dbReference>
<dbReference type="AlphaFoldDB" id="A0A413KCT7"/>
<evidence type="ECO:0000313" key="2">
    <source>
        <dbReference type="Proteomes" id="UP000284163"/>
    </source>
</evidence>